<keyword evidence="3" id="KW-1185">Reference proteome</keyword>
<dbReference type="AlphaFoldDB" id="A0A917W5E7"/>
<name>A0A917W5E7_9ACTN</name>
<evidence type="ECO:0000313" key="2">
    <source>
        <dbReference type="EMBL" id="GGL70457.1"/>
    </source>
</evidence>
<dbReference type="InterPro" id="IPR000835">
    <property type="entry name" value="HTH_MarR-typ"/>
</dbReference>
<proteinExistence type="predicted"/>
<dbReference type="SMART" id="SM00347">
    <property type="entry name" value="HTH_MARR"/>
    <property type="match status" value="1"/>
</dbReference>
<protein>
    <recommendedName>
        <fullName evidence="1">HTH marR-type domain-containing protein</fullName>
    </recommendedName>
</protein>
<comment type="caution">
    <text evidence="2">The sequence shown here is derived from an EMBL/GenBank/DDBJ whole genome shotgun (WGS) entry which is preliminary data.</text>
</comment>
<reference evidence="2" key="2">
    <citation type="submission" date="2020-09" db="EMBL/GenBank/DDBJ databases">
        <authorList>
            <person name="Sun Q."/>
            <person name="Zhou Y."/>
        </authorList>
    </citation>
    <scope>NUCLEOTIDE SEQUENCE</scope>
    <source>
        <strain evidence="2">CGMCC 4.7306</strain>
    </source>
</reference>
<feature type="domain" description="HTH marR-type" evidence="1">
    <location>
        <begin position="17"/>
        <end position="158"/>
    </location>
</feature>
<dbReference type="PANTHER" id="PTHR33164">
    <property type="entry name" value="TRANSCRIPTIONAL REGULATOR, MARR FAMILY"/>
    <property type="match status" value="1"/>
</dbReference>
<dbReference type="PROSITE" id="PS50995">
    <property type="entry name" value="HTH_MARR_2"/>
    <property type="match status" value="1"/>
</dbReference>
<dbReference type="GO" id="GO:0006950">
    <property type="term" value="P:response to stress"/>
    <property type="evidence" value="ECO:0007669"/>
    <property type="project" value="TreeGrafter"/>
</dbReference>
<accession>A0A917W5E7</accession>
<dbReference type="Gene3D" id="1.10.10.10">
    <property type="entry name" value="Winged helix-like DNA-binding domain superfamily/Winged helix DNA-binding domain"/>
    <property type="match status" value="1"/>
</dbReference>
<dbReference type="Pfam" id="PF12802">
    <property type="entry name" value="MarR_2"/>
    <property type="match status" value="1"/>
</dbReference>
<sequence length="170" mass="18772">MAAPPFILATKIIREYDASMTRTTSREFENLGRETSLATVMYHHTVGAAVGLSVVELQCIDLLGRDGPQTAGAIVRHTGLTSGSVTGLITRLRDRGLVTREVDPTDRRRVLVSLVPGPALERITVLYAPIDIAFQRLVHSYAPDERELLRGFIEQMIALLHEQIDEILGL</sequence>
<reference evidence="2" key="1">
    <citation type="journal article" date="2014" name="Int. J. Syst. Evol. Microbiol.">
        <title>Complete genome sequence of Corynebacterium casei LMG S-19264T (=DSM 44701T), isolated from a smear-ripened cheese.</title>
        <authorList>
            <consortium name="US DOE Joint Genome Institute (JGI-PGF)"/>
            <person name="Walter F."/>
            <person name="Albersmeier A."/>
            <person name="Kalinowski J."/>
            <person name="Ruckert C."/>
        </authorList>
    </citation>
    <scope>NUCLEOTIDE SEQUENCE</scope>
    <source>
        <strain evidence="2">CGMCC 4.7306</strain>
    </source>
</reference>
<evidence type="ECO:0000259" key="1">
    <source>
        <dbReference type="PROSITE" id="PS50995"/>
    </source>
</evidence>
<gene>
    <name evidence="2" type="ORF">GCM10011575_31140</name>
</gene>
<dbReference type="InterPro" id="IPR036388">
    <property type="entry name" value="WH-like_DNA-bd_sf"/>
</dbReference>
<dbReference type="PANTHER" id="PTHR33164:SF106">
    <property type="entry name" value="TRANSCRIPTIONAL REGULATORY PROTEIN"/>
    <property type="match status" value="1"/>
</dbReference>
<dbReference type="SUPFAM" id="SSF46785">
    <property type="entry name" value="Winged helix' DNA-binding domain"/>
    <property type="match status" value="1"/>
</dbReference>
<organism evidence="2 3">
    <name type="scientific">Microlunatus endophyticus</name>
    <dbReference type="NCBI Taxonomy" id="1716077"/>
    <lineage>
        <taxon>Bacteria</taxon>
        <taxon>Bacillati</taxon>
        <taxon>Actinomycetota</taxon>
        <taxon>Actinomycetes</taxon>
        <taxon>Propionibacteriales</taxon>
        <taxon>Propionibacteriaceae</taxon>
        <taxon>Microlunatus</taxon>
    </lineage>
</organism>
<dbReference type="InterPro" id="IPR036390">
    <property type="entry name" value="WH_DNA-bd_sf"/>
</dbReference>
<dbReference type="GO" id="GO:0003700">
    <property type="term" value="F:DNA-binding transcription factor activity"/>
    <property type="evidence" value="ECO:0007669"/>
    <property type="project" value="InterPro"/>
</dbReference>
<dbReference type="InterPro" id="IPR039422">
    <property type="entry name" value="MarR/SlyA-like"/>
</dbReference>
<dbReference type="EMBL" id="BMMZ01000008">
    <property type="protein sequence ID" value="GGL70457.1"/>
    <property type="molecule type" value="Genomic_DNA"/>
</dbReference>
<dbReference type="Proteomes" id="UP000613840">
    <property type="component" value="Unassembled WGS sequence"/>
</dbReference>
<evidence type="ECO:0000313" key="3">
    <source>
        <dbReference type="Proteomes" id="UP000613840"/>
    </source>
</evidence>